<organism evidence="2 3">
    <name type="scientific">Segniliparus rotundus (strain ATCC BAA-972 / CDC 1076 / CIP 108378 / DSM 44985 / JCM 13578)</name>
    <dbReference type="NCBI Taxonomy" id="640132"/>
    <lineage>
        <taxon>Bacteria</taxon>
        <taxon>Bacillati</taxon>
        <taxon>Actinomycetota</taxon>
        <taxon>Actinomycetes</taxon>
        <taxon>Mycobacteriales</taxon>
        <taxon>Segniliparaceae</taxon>
        <taxon>Segniliparus</taxon>
    </lineage>
</organism>
<keyword evidence="1" id="KW-0812">Transmembrane</keyword>
<dbReference type="HOGENOM" id="CLU_2556344_0_0_11"/>
<name>D6ZDE0_SEGRD</name>
<keyword evidence="3" id="KW-1185">Reference proteome</keyword>
<evidence type="ECO:0000313" key="3">
    <source>
        <dbReference type="Proteomes" id="UP000002247"/>
    </source>
</evidence>
<evidence type="ECO:0000256" key="1">
    <source>
        <dbReference type="SAM" id="Phobius"/>
    </source>
</evidence>
<accession>D6ZDE0</accession>
<keyword evidence="1" id="KW-1133">Transmembrane helix</keyword>
<dbReference type="AlphaFoldDB" id="D6ZDE0"/>
<protein>
    <submittedName>
        <fullName evidence="2">Uncharacterized protein</fullName>
    </submittedName>
</protein>
<proteinExistence type="predicted"/>
<reference evidence="2 3" key="1">
    <citation type="journal article" date="2010" name="Stand. Genomic Sci.">
        <title>Complete genome sequence of Segniliparus rotundus type strain (CDC 1076).</title>
        <authorList>
            <person name="Sikorski J."/>
            <person name="Lapidus A."/>
            <person name="Copeland A."/>
            <person name="Misra M."/>
            <person name="Glavina Del Rio T."/>
            <person name="Nolan M."/>
            <person name="Lucas S."/>
            <person name="Chen F."/>
            <person name="Tice H."/>
            <person name="Cheng J.F."/>
            <person name="Jando M."/>
            <person name="Schneider S."/>
            <person name="Bruce D."/>
            <person name="Goodwin L."/>
            <person name="Pitluck S."/>
            <person name="Liolios K."/>
            <person name="Mikhailova N."/>
            <person name="Pati A."/>
            <person name="Ivanova N."/>
            <person name="Mavromatis K."/>
            <person name="Chen A."/>
            <person name="Palaniappan K."/>
            <person name="Chertkov O."/>
            <person name="Land M."/>
            <person name="Hauser L."/>
            <person name="Chang Y.J."/>
            <person name="Jeffries C.D."/>
            <person name="Brettin T."/>
            <person name="Detter J.C."/>
            <person name="Han C."/>
            <person name="Rohde M."/>
            <person name="Goker M."/>
            <person name="Bristow J."/>
            <person name="Eisen J.A."/>
            <person name="Markowitz V."/>
            <person name="Hugenholtz P."/>
            <person name="Kyrpides N.C."/>
            <person name="Klenk H.P."/>
        </authorList>
    </citation>
    <scope>NUCLEOTIDE SEQUENCE [LARGE SCALE GENOMIC DNA]</scope>
    <source>
        <strain evidence="3">ATCC BAA-972 / CDC 1076 / CIP 108378 / DSM 44985 / JCM 13578</strain>
    </source>
</reference>
<dbReference type="Proteomes" id="UP000002247">
    <property type="component" value="Chromosome"/>
</dbReference>
<dbReference type="EMBL" id="CP001958">
    <property type="protein sequence ID" value="ADG97204.1"/>
    <property type="molecule type" value="Genomic_DNA"/>
</dbReference>
<feature type="transmembrane region" description="Helical" evidence="1">
    <location>
        <begin position="46"/>
        <end position="71"/>
    </location>
</feature>
<dbReference type="KEGG" id="srt:Srot_0722"/>
<feature type="transmembrane region" description="Helical" evidence="1">
    <location>
        <begin position="21"/>
        <end position="40"/>
    </location>
</feature>
<evidence type="ECO:0000313" key="2">
    <source>
        <dbReference type="EMBL" id="ADG97204.1"/>
    </source>
</evidence>
<sequence length="82" mass="8639">MSLRNPPADRALPRQLVCLTCRCMALLIIASLGLMLVSFASGRDAWGVAAAAIGAVTLALASGIVSGADFYDRRRHRAPRSA</sequence>
<gene>
    <name evidence="2" type="ordered locus">Srot_0722</name>
</gene>
<keyword evidence="1" id="KW-0472">Membrane</keyword>